<evidence type="ECO:0000313" key="3">
    <source>
        <dbReference type="EMBL" id="TWV46732.1"/>
    </source>
</evidence>
<dbReference type="AlphaFoldDB" id="A0A3E5I2Q5"/>
<dbReference type="Proteomes" id="UP000429838">
    <property type="component" value="Unassembled WGS sequence"/>
</dbReference>
<protein>
    <submittedName>
        <fullName evidence="1">Uncharacterized protein</fullName>
    </submittedName>
</protein>
<dbReference type="Proteomes" id="UP000319026">
    <property type="component" value="Unassembled WGS sequence"/>
</dbReference>
<proteinExistence type="predicted"/>
<name>A0A3E5I2Q5_BACFG</name>
<sequence>MFPSLILGFSGGKYKPFFRNCKVEIAKLWFRLASLSFASLCQNGIPDRWQGRYFGAMASYF</sequence>
<dbReference type="EMBL" id="VOHT01000008">
    <property type="protein sequence ID" value="TWV46732.1"/>
    <property type="molecule type" value="Genomic_DNA"/>
</dbReference>
<evidence type="ECO:0000313" key="6">
    <source>
        <dbReference type="Proteomes" id="UP000429838"/>
    </source>
</evidence>
<dbReference type="Proteomes" id="UP000315444">
    <property type="component" value="Unassembled WGS sequence"/>
</dbReference>
<comment type="caution">
    <text evidence="1">The sequence shown here is derived from an EMBL/GenBank/DDBJ whole genome shotgun (WGS) entry which is preliminary data.</text>
</comment>
<dbReference type="EMBL" id="VWAQ01000001">
    <property type="protein sequence ID" value="KAA5210219.1"/>
    <property type="molecule type" value="Genomic_DNA"/>
</dbReference>
<evidence type="ECO:0000313" key="2">
    <source>
        <dbReference type="EMBL" id="TWV39697.1"/>
    </source>
</evidence>
<evidence type="ECO:0000313" key="1">
    <source>
        <dbReference type="EMBL" id="KAA5210219.1"/>
    </source>
</evidence>
<evidence type="ECO:0000313" key="5">
    <source>
        <dbReference type="Proteomes" id="UP000319026"/>
    </source>
</evidence>
<evidence type="ECO:0000313" key="4">
    <source>
        <dbReference type="Proteomes" id="UP000315444"/>
    </source>
</evidence>
<organism evidence="1 6">
    <name type="scientific">Bacteroides fragilis</name>
    <dbReference type="NCBI Taxonomy" id="817"/>
    <lineage>
        <taxon>Bacteria</taxon>
        <taxon>Pseudomonadati</taxon>
        <taxon>Bacteroidota</taxon>
        <taxon>Bacteroidia</taxon>
        <taxon>Bacteroidales</taxon>
        <taxon>Bacteroidaceae</taxon>
        <taxon>Bacteroides</taxon>
    </lineage>
</organism>
<reference evidence="2 4" key="2">
    <citation type="submission" date="2019-07" db="EMBL/GenBank/DDBJ databases">
        <title>Genome sequencing of Bacteroides fragilis.</title>
        <authorList>
            <person name="Galasyn E.V."/>
            <person name="Ruoff K.L."/>
            <person name="Price C.E."/>
            <person name="Valls R.A."/>
            <person name="O'Toole G.A."/>
        </authorList>
    </citation>
    <scope>NUCLEOTIDE SEQUENCE [LARGE SCALE GENOMIC DNA]</scope>
    <source>
        <strain evidence="2 4">AD135F_1B</strain>
    </source>
</reference>
<dbReference type="EMBL" id="VOHV01000008">
    <property type="protein sequence ID" value="TWV39697.1"/>
    <property type="molecule type" value="Genomic_DNA"/>
</dbReference>
<reference evidence="1 6" key="1">
    <citation type="journal article" date="2019" name="Nat. Med.">
        <title>A library of human gut bacterial isolates paired with longitudinal multiomics data enables mechanistic microbiome research.</title>
        <authorList>
            <person name="Poyet M."/>
            <person name="Groussin M."/>
            <person name="Gibbons S.M."/>
            <person name="Avila-Pacheco J."/>
            <person name="Jiang X."/>
            <person name="Kearney S.M."/>
            <person name="Perrotta A.R."/>
            <person name="Berdy B."/>
            <person name="Zhao S."/>
            <person name="Lieberman T.D."/>
            <person name="Swanson P.K."/>
            <person name="Smith M."/>
            <person name="Roesemann S."/>
            <person name="Alexander J.E."/>
            <person name="Rich S.A."/>
            <person name="Livny J."/>
            <person name="Vlamakis H."/>
            <person name="Clish C."/>
            <person name="Bullock K."/>
            <person name="Deik A."/>
            <person name="Scott J."/>
            <person name="Pierce K.A."/>
            <person name="Xavier R.J."/>
            <person name="Alm E.J."/>
        </authorList>
    </citation>
    <scope>NUCLEOTIDE SEQUENCE [LARGE SCALE GENOMIC DNA]</scope>
    <source>
        <strain evidence="1 6">BIOML-A1</strain>
    </source>
</reference>
<gene>
    <name evidence="1" type="ORF">F2Z25_00080</name>
    <name evidence="3" type="ORF">FSA03_17825</name>
    <name evidence="2" type="ORF">FSA06_17845</name>
</gene>
<accession>A0A3E5I2Q5</accession>
<reference evidence="3 5" key="3">
    <citation type="submission" date="2019-07" db="EMBL/GenBank/DDBJ databases">
        <title>Genome Sequencing of Bacteroides fragilis.</title>
        <authorList>
            <person name="Pinto K.M."/>
            <person name="Ruoff K.L."/>
            <person name="Price C.E."/>
            <person name="Valls R.A."/>
            <person name="O'Toole G.A."/>
        </authorList>
    </citation>
    <scope>NUCLEOTIDE SEQUENCE [LARGE SCALE GENOMIC DNA]</scope>
    <source>
        <strain evidence="3 5">AD135F_3B</strain>
    </source>
</reference>